<sequence length="308" mass="36452">MPKEERDERRKAKEQDKKYVEFRKEQILREIKPTTKAFDLKKFDESFPRERRCLRHAEMEFGELMHKYLTLRPDGRFAIWHGKPKKKSGKLLQALGEKMDERKKLGGPSKAAKEPSKRAQRNFQRALNQNLRLQDEVEEDDIDQKRLKEAYEYMAKEDVEAKNKYLLNAIVDGKPFWLIGDPLVPEEEEEDDYVDAKMIMDFINKKICTKSNQFERKVFSIYGPTAQLWNEMKQFTDKKLVIGNTLESIVASTEMKNERKRIERSVKRELKFCEKTRAIDYVMDSVPVEKTVIYDGKLEDIVRGKSNN</sequence>
<reference evidence="2 3" key="1">
    <citation type="submission" date="2020-04" db="EMBL/GenBank/DDBJ databases">
        <authorList>
            <person name="Laetsch R D."/>
            <person name="Stevens L."/>
            <person name="Kumar S."/>
            <person name="Blaxter L. M."/>
        </authorList>
    </citation>
    <scope>NUCLEOTIDE SEQUENCE [LARGE SCALE GENOMIC DNA]</scope>
</reference>
<evidence type="ECO:0000313" key="2">
    <source>
        <dbReference type="EMBL" id="CAB3407088.1"/>
    </source>
</evidence>
<evidence type="ECO:0000256" key="1">
    <source>
        <dbReference type="SAM" id="MobiDB-lite"/>
    </source>
</evidence>
<comment type="caution">
    <text evidence="2">The sequence shown here is derived from an EMBL/GenBank/DDBJ whole genome shotgun (WGS) entry which is preliminary data.</text>
</comment>
<feature type="region of interest" description="Disordered" evidence="1">
    <location>
        <begin position="99"/>
        <end position="119"/>
    </location>
</feature>
<dbReference type="EMBL" id="CADEPM010000006">
    <property type="protein sequence ID" value="CAB3407088.1"/>
    <property type="molecule type" value="Genomic_DNA"/>
</dbReference>
<accession>A0A8S1EZJ7</accession>
<keyword evidence="3" id="KW-1185">Reference proteome</keyword>
<organism evidence="2 3">
    <name type="scientific">Caenorhabditis bovis</name>
    <dbReference type="NCBI Taxonomy" id="2654633"/>
    <lineage>
        <taxon>Eukaryota</taxon>
        <taxon>Metazoa</taxon>
        <taxon>Ecdysozoa</taxon>
        <taxon>Nematoda</taxon>
        <taxon>Chromadorea</taxon>
        <taxon>Rhabditida</taxon>
        <taxon>Rhabditina</taxon>
        <taxon>Rhabditomorpha</taxon>
        <taxon>Rhabditoidea</taxon>
        <taxon>Rhabditidae</taxon>
        <taxon>Peloderinae</taxon>
        <taxon>Caenorhabditis</taxon>
    </lineage>
</organism>
<dbReference type="Proteomes" id="UP000494206">
    <property type="component" value="Unassembled WGS sequence"/>
</dbReference>
<proteinExistence type="predicted"/>
<evidence type="ECO:0000313" key="3">
    <source>
        <dbReference type="Proteomes" id="UP000494206"/>
    </source>
</evidence>
<dbReference type="OrthoDB" id="5824153at2759"/>
<dbReference type="AlphaFoldDB" id="A0A8S1EZJ7"/>
<gene>
    <name evidence="2" type="ORF">CBOVIS_LOCUS9067</name>
</gene>
<name>A0A8S1EZJ7_9PELO</name>
<protein>
    <submittedName>
        <fullName evidence="2">Uncharacterized protein</fullName>
    </submittedName>
</protein>